<feature type="region of interest" description="Disordered" evidence="2">
    <location>
        <begin position="687"/>
        <end position="715"/>
    </location>
</feature>
<evidence type="ECO:0000256" key="2">
    <source>
        <dbReference type="SAM" id="MobiDB-lite"/>
    </source>
</evidence>
<keyword evidence="3" id="KW-1133">Transmembrane helix</keyword>
<comment type="caution">
    <text evidence="4">The sequence shown here is derived from an EMBL/GenBank/DDBJ whole genome shotgun (WGS) entry which is preliminary data.</text>
</comment>
<feature type="coiled-coil region" evidence="1">
    <location>
        <begin position="531"/>
        <end position="582"/>
    </location>
</feature>
<reference evidence="4" key="2">
    <citation type="submission" date="2020-09" db="EMBL/GenBank/DDBJ databases">
        <authorList>
            <person name="Sun Q."/>
            <person name="Zhou Y."/>
        </authorList>
    </citation>
    <scope>NUCLEOTIDE SEQUENCE</scope>
    <source>
        <strain evidence="4">CGMCC 1.15493</strain>
    </source>
</reference>
<dbReference type="RefSeq" id="WP_244640374.1">
    <property type="nucleotide sequence ID" value="NZ_BMJJ01000010.1"/>
</dbReference>
<feature type="region of interest" description="Disordered" evidence="2">
    <location>
        <begin position="263"/>
        <end position="294"/>
    </location>
</feature>
<evidence type="ECO:0000313" key="5">
    <source>
        <dbReference type="Proteomes" id="UP000613160"/>
    </source>
</evidence>
<gene>
    <name evidence="4" type="ORF">GCM10011335_39390</name>
</gene>
<feature type="region of interest" description="Disordered" evidence="2">
    <location>
        <begin position="789"/>
        <end position="856"/>
    </location>
</feature>
<feature type="region of interest" description="Disordered" evidence="2">
    <location>
        <begin position="744"/>
        <end position="775"/>
    </location>
</feature>
<dbReference type="NCBIfam" id="TIGR02302">
    <property type="entry name" value="aProt_lowcomp"/>
    <property type="match status" value="1"/>
</dbReference>
<feature type="transmembrane region" description="Helical" evidence="3">
    <location>
        <begin position="66"/>
        <end position="84"/>
    </location>
</feature>
<proteinExistence type="predicted"/>
<feature type="coiled-coil region" evidence="1">
    <location>
        <begin position="614"/>
        <end position="672"/>
    </location>
</feature>
<sequence>MAKDSMRIAERRPTAAGLSWARRRAFAGLVVERVWPPLLGLAGLVALFLILSWFGLFAALPMLARWAILALLLAGGAVVVWKLLRLKRPDAEEVDRRIEAASHLAHQPLQAQSDRPAGGDAFGAALWRAHQDRMAARLRDLSGGAPRTRTERLDPFALRAALALLLVTAFGYSYGSNGGRVSDVFAAPTAAPGVEGRVDAWVTPPAYTGRAPIFLTEAAAERAGTPIEVPAGSILSVRVSEGAGASLTYTPASGGEAATIAPGPPAEAVVPGDAEADAGATDEPTPAGPKDSAASAASAGEYEFSLVDSGSAALSTTFRTLGAWSFVVTPDTPPTVAYAGEPGETRGGGLELSYLVADDYGARKGRAEIEVKEAMAPGARPLVAVPEINLALPRRARDAEGKGRTVSELKDSPYAGARVAMTLVVADDAGQEGRSETKTFTLPERAFTKPLARAVIEQRRMLALDANAAPRVVEMLDAVTMRGEETIPNASDYLALRAARTRIAAADNDEALVSAVDFLWEIALGIEDGNLSLAEKRLRDARENLAEALENGASDAEIDRLMAELREAMQEYMQAMAEAMKNQPPMSQEQMQNAQEIRPSDLDKMMDRIEELAKSGAKEAAQQMLSQLQEMMENLQAMRPGQPQQGGEQDAMRQQMDQLGELLRQQQALKDQTYDLGRQQMQRQLNEGGEPQMGEDGQPQPGQDGQQPGPMSAEELQKQIDRLKQQQGQLRQDLEKLQEAMKGMGMQPGEGLGEAGEAMGEAESALGEGDDGNAVGQQSRAMEALRKGAQDMMQQMQEAMQQGQGQQPGQGQGQGQMGEGYGRGEQRSGRDPLGRPRSTQGADFGQDVQVPDEIDTQRARRILDAIRDRLGDTLSPQLEREYLERLLRTQ</sequence>
<evidence type="ECO:0000256" key="1">
    <source>
        <dbReference type="SAM" id="Coils"/>
    </source>
</evidence>
<feature type="compositionally biased region" description="Low complexity" evidence="2">
    <location>
        <begin position="266"/>
        <end position="285"/>
    </location>
</feature>
<organism evidence="4 5">
    <name type="scientific">Aureimonas glaciei</name>
    <dbReference type="NCBI Taxonomy" id="1776957"/>
    <lineage>
        <taxon>Bacteria</taxon>
        <taxon>Pseudomonadati</taxon>
        <taxon>Pseudomonadota</taxon>
        <taxon>Alphaproteobacteria</taxon>
        <taxon>Hyphomicrobiales</taxon>
        <taxon>Aurantimonadaceae</taxon>
        <taxon>Aureimonas</taxon>
    </lineage>
</organism>
<dbReference type="AlphaFoldDB" id="A0A916Y6E4"/>
<evidence type="ECO:0000313" key="4">
    <source>
        <dbReference type="EMBL" id="GGD32492.1"/>
    </source>
</evidence>
<evidence type="ECO:0000256" key="3">
    <source>
        <dbReference type="SAM" id="Phobius"/>
    </source>
</evidence>
<reference evidence="4" key="1">
    <citation type="journal article" date="2014" name="Int. J. Syst. Evol. Microbiol.">
        <title>Complete genome sequence of Corynebacterium casei LMG S-19264T (=DSM 44701T), isolated from a smear-ripened cheese.</title>
        <authorList>
            <consortium name="US DOE Joint Genome Institute (JGI-PGF)"/>
            <person name="Walter F."/>
            <person name="Albersmeier A."/>
            <person name="Kalinowski J."/>
            <person name="Ruckert C."/>
        </authorList>
    </citation>
    <scope>NUCLEOTIDE SEQUENCE</scope>
    <source>
        <strain evidence="4">CGMCC 1.15493</strain>
    </source>
</reference>
<feature type="compositionally biased region" description="Low complexity" evidence="2">
    <location>
        <begin position="688"/>
        <end position="711"/>
    </location>
</feature>
<dbReference type="Proteomes" id="UP000613160">
    <property type="component" value="Unassembled WGS sequence"/>
</dbReference>
<feature type="compositionally biased region" description="Low complexity" evidence="2">
    <location>
        <begin position="755"/>
        <end position="767"/>
    </location>
</feature>
<keyword evidence="3" id="KW-0472">Membrane</keyword>
<accession>A0A916Y6E4</accession>
<feature type="transmembrane region" description="Helical" evidence="3">
    <location>
        <begin position="156"/>
        <end position="175"/>
    </location>
</feature>
<dbReference type="Pfam" id="PF13779">
    <property type="entry name" value="DUF4175"/>
    <property type="match status" value="1"/>
</dbReference>
<protein>
    <submittedName>
        <fullName evidence="4">TIGR02302 family protein</fullName>
    </submittedName>
</protein>
<feature type="compositionally biased region" description="Gly residues" evidence="2">
    <location>
        <begin position="806"/>
        <end position="821"/>
    </location>
</feature>
<dbReference type="EMBL" id="BMJJ01000010">
    <property type="protein sequence ID" value="GGD32492.1"/>
    <property type="molecule type" value="Genomic_DNA"/>
</dbReference>
<feature type="compositionally biased region" description="Basic and acidic residues" evidence="2">
    <location>
        <begin position="822"/>
        <end position="834"/>
    </location>
</feature>
<keyword evidence="3" id="KW-0812">Transmembrane</keyword>
<feature type="compositionally biased region" description="Low complexity" evidence="2">
    <location>
        <begin position="790"/>
        <end position="805"/>
    </location>
</feature>
<keyword evidence="1" id="KW-0175">Coiled coil</keyword>
<keyword evidence="5" id="KW-1185">Reference proteome</keyword>
<name>A0A916Y6E4_9HYPH</name>
<dbReference type="InterPro" id="IPR012683">
    <property type="entry name" value="CHP02302_TM"/>
</dbReference>
<feature type="transmembrane region" description="Helical" evidence="3">
    <location>
        <begin position="38"/>
        <end position="60"/>
    </location>
</feature>